<sequence precursor="true">MTDRFLSPRRKRLIALDRHMKRVAVVLLAMILGCQKLAQDAPEDTAQQRTSTSDVTNDSSKAAPVQTDARESVSMKQVKSDAPTKPQWIGSESCRECHTDRHESYQQSHHSRSLTAVDASTEKLDDKILHERSHRKYEVTKRGDTVWHIEKLLERSGDSTEPLTLSEFPIRYVMGSGKFAKGYLVADDDYLLQSPLTWYAKSQQYGMSPGYDTPMHGSFSRAITDQCLFCHAGHVERRDNNPHHFTIHELAIGCERCHGAGGDHVKHYESLAGKELPSQTPPANASMINPTKLSREAVQSLCAQCHRQGVAPVSAPGKQDWDFQPGQDFAAVKFNYDLIKTDPPTNEFVGHFAQLGESKCYQQSQMTCITCHSPHQHTSGDALHNLHRQQCNSCHQSEDQSCSLELQTRIDQAQNRCVSCHMPKRDSSVPHTSTTDHRIAVHNSVAHRPPNGAPEAEPTLLKKPVVYPLQDVPESMTQQQADRMRALGLFGLFRMNVGNPNMESLFNDANRALTQIASSGQGDEAVFAAMASLTQIQSQMSVANRTEAAQKHEYAMRCAQEAIRLNELAPGGSHPTESLGDAMEVAGKYFSSIGQHQLAARVFQDLTAIRRRKYDWATLGLSLGKIGDNVGAAKALRQAIHIHAGDPDVYEILAIVLKSTDPTEAERLNRIAARLREAAKP</sequence>
<dbReference type="Proteomes" id="UP000319817">
    <property type="component" value="Chromosome"/>
</dbReference>
<evidence type="ECO:0000256" key="2">
    <source>
        <dbReference type="SAM" id="MobiDB-lite"/>
    </source>
</evidence>
<dbReference type="SUPFAM" id="SSF48452">
    <property type="entry name" value="TPR-like"/>
    <property type="match status" value="1"/>
</dbReference>
<evidence type="ECO:0000256" key="1">
    <source>
        <dbReference type="ARBA" id="ARBA00022729"/>
    </source>
</evidence>
<dbReference type="InterPro" id="IPR051829">
    <property type="entry name" value="Multiheme_Cytochr_ET"/>
</dbReference>
<name>A0A517P0P2_9BACT</name>
<feature type="region of interest" description="Disordered" evidence="2">
    <location>
        <begin position="41"/>
        <end position="116"/>
    </location>
</feature>
<proteinExistence type="predicted"/>
<dbReference type="EMBL" id="CP036526">
    <property type="protein sequence ID" value="QDT12946.1"/>
    <property type="molecule type" value="Genomic_DNA"/>
</dbReference>
<keyword evidence="5" id="KW-1185">Reference proteome</keyword>
<feature type="compositionally biased region" description="Polar residues" evidence="2">
    <location>
        <begin position="45"/>
        <end position="60"/>
    </location>
</feature>
<feature type="compositionally biased region" description="Basic and acidic residues" evidence="2">
    <location>
        <begin position="93"/>
        <end position="104"/>
    </location>
</feature>
<feature type="chain" id="PRO_5021833599" description="Doubled CXXCH motif (Paired_CXXCH_1)" evidence="3">
    <location>
        <begin position="39"/>
        <end position="681"/>
    </location>
</feature>
<dbReference type="PANTHER" id="PTHR35038">
    <property type="entry name" value="DISSIMILATORY SULFITE REDUCTASE SIRA"/>
    <property type="match status" value="1"/>
</dbReference>
<dbReference type="RefSeq" id="WP_145420760.1">
    <property type="nucleotide sequence ID" value="NZ_CP036526.1"/>
</dbReference>
<gene>
    <name evidence="4" type="ORF">K239x_49610</name>
</gene>
<reference evidence="4 5" key="1">
    <citation type="submission" date="2019-02" db="EMBL/GenBank/DDBJ databases">
        <title>Deep-cultivation of Planctomycetes and their phenomic and genomic characterization uncovers novel biology.</title>
        <authorList>
            <person name="Wiegand S."/>
            <person name="Jogler M."/>
            <person name="Boedeker C."/>
            <person name="Pinto D."/>
            <person name="Vollmers J."/>
            <person name="Rivas-Marin E."/>
            <person name="Kohn T."/>
            <person name="Peeters S.H."/>
            <person name="Heuer A."/>
            <person name="Rast P."/>
            <person name="Oberbeckmann S."/>
            <person name="Bunk B."/>
            <person name="Jeske O."/>
            <person name="Meyerdierks A."/>
            <person name="Storesund J.E."/>
            <person name="Kallscheuer N."/>
            <person name="Luecker S."/>
            <person name="Lage O.M."/>
            <person name="Pohl T."/>
            <person name="Merkel B.J."/>
            <person name="Hornburger P."/>
            <person name="Mueller R.-W."/>
            <person name="Bruemmer F."/>
            <person name="Labrenz M."/>
            <person name="Spormann A.M."/>
            <person name="Op den Camp H."/>
            <person name="Overmann J."/>
            <person name="Amann R."/>
            <person name="Jetten M.S.M."/>
            <person name="Mascher T."/>
            <person name="Medema M.H."/>
            <person name="Devos D.P."/>
            <person name="Kaster A.-K."/>
            <person name="Ovreas L."/>
            <person name="Rohde M."/>
            <person name="Galperin M.Y."/>
            <person name="Jogler C."/>
        </authorList>
    </citation>
    <scope>NUCLEOTIDE SEQUENCE [LARGE SCALE GENOMIC DNA]</scope>
    <source>
        <strain evidence="4 5">K23_9</strain>
    </source>
</reference>
<feature type="signal peptide" evidence="3">
    <location>
        <begin position="1"/>
        <end position="38"/>
    </location>
</feature>
<dbReference type="PANTHER" id="PTHR35038:SF8">
    <property type="entry name" value="C-TYPE POLYHEME CYTOCHROME OMCC"/>
    <property type="match status" value="1"/>
</dbReference>
<dbReference type="SUPFAM" id="SSF48695">
    <property type="entry name" value="Multiheme cytochromes"/>
    <property type="match status" value="1"/>
</dbReference>
<dbReference type="AlphaFoldDB" id="A0A517P0P2"/>
<protein>
    <recommendedName>
        <fullName evidence="6">Doubled CXXCH motif (Paired_CXXCH_1)</fullName>
    </recommendedName>
</protein>
<dbReference type="InterPro" id="IPR011990">
    <property type="entry name" value="TPR-like_helical_dom_sf"/>
</dbReference>
<dbReference type="Gene3D" id="1.10.1130.10">
    <property type="entry name" value="Flavocytochrome C3, Chain A"/>
    <property type="match status" value="1"/>
</dbReference>
<dbReference type="PROSITE" id="PS51257">
    <property type="entry name" value="PROKAR_LIPOPROTEIN"/>
    <property type="match status" value="1"/>
</dbReference>
<keyword evidence="1 3" id="KW-0732">Signal</keyword>
<evidence type="ECO:0000313" key="4">
    <source>
        <dbReference type="EMBL" id="QDT12946.1"/>
    </source>
</evidence>
<dbReference type="Gene3D" id="1.25.40.10">
    <property type="entry name" value="Tetratricopeptide repeat domain"/>
    <property type="match status" value="1"/>
</dbReference>
<organism evidence="4 5">
    <name type="scientific">Stieleria marina</name>
    <dbReference type="NCBI Taxonomy" id="1930275"/>
    <lineage>
        <taxon>Bacteria</taxon>
        <taxon>Pseudomonadati</taxon>
        <taxon>Planctomycetota</taxon>
        <taxon>Planctomycetia</taxon>
        <taxon>Pirellulales</taxon>
        <taxon>Pirellulaceae</taxon>
        <taxon>Stieleria</taxon>
    </lineage>
</organism>
<evidence type="ECO:0008006" key="6">
    <source>
        <dbReference type="Google" id="ProtNLM"/>
    </source>
</evidence>
<dbReference type="OrthoDB" id="234670at2"/>
<evidence type="ECO:0000313" key="5">
    <source>
        <dbReference type="Proteomes" id="UP000319817"/>
    </source>
</evidence>
<dbReference type="InterPro" id="IPR036280">
    <property type="entry name" value="Multihaem_cyt_sf"/>
</dbReference>
<accession>A0A517P0P2</accession>
<evidence type="ECO:0000256" key="3">
    <source>
        <dbReference type="SAM" id="SignalP"/>
    </source>
</evidence>